<feature type="region of interest" description="Disordered" evidence="2">
    <location>
        <begin position="503"/>
        <end position="527"/>
    </location>
</feature>
<dbReference type="PANTHER" id="PTHR23195">
    <property type="entry name" value="YEATS DOMAIN"/>
    <property type="match status" value="1"/>
</dbReference>
<accession>T1HWK4</accession>
<organism evidence="4 5">
    <name type="scientific">Rhodnius prolixus</name>
    <name type="common">Triatomid bug</name>
    <dbReference type="NCBI Taxonomy" id="13249"/>
    <lineage>
        <taxon>Eukaryota</taxon>
        <taxon>Metazoa</taxon>
        <taxon>Ecdysozoa</taxon>
        <taxon>Arthropoda</taxon>
        <taxon>Hexapoda</taxon>
        <taxon>Insecta</taxon>
        <taxon>Pterygota</taxon>
        <taxon>Neoptera</taxon>
        <taxon>Paraneoptera</taxon>
        <taxon>Hemiptera</taxon>
        <taxon>Heteroptera</taxon>
        <taxon>Panheteroptera</taxon>
        <taxon>Cimicomorpha</taxon>
        <taxon>Reduviidae</taxon>
        <taxon>Triatominae</taxon>
        <taxon>Rhodnius</taxon>
    </lineage>
</organism>
<dbReference type="InParanoid" id="T1HWK4"/>
<evidence type="ECO:0000313" key="5">
    <source>
        <dbReference type="Proteomes" id="UP000015103"/>
    </source>
</evidence>
<keyword evidence="5" id="KW-1185">Reference proteome</keyword>
<dbReference type="Proteomes" id="UP000015103">
    <property type="component" value="Unassembled WGS sequence"/>
</dbReference>
<dbReference type="EMBL" id="ACPB03024794">
    <property type="status" value="NOT_ANNOTATED_CDS"/>
    <property type="molecule type" value="Genomic_DNA"/>
</dbReference>
<dbReference type="EnsemblMetazoa" id="RPRC008424-RA">
    <property type="protein sequence ID" value="RPRC008424-PA"/>
    <property type="gene ID" value="RPRC008424"/>
</dbReference>
<dbReference type="eggNOG" id="KOG3149">
    <property type="taxonomic scope" value="Eukaryota"/>
</dbReference>
<proteinExistence type="predicted"/>
<dbReference type="InterPro" id="IPR055129">
    <property type="entry name" value="YEATS_dom"/>
</dbReference>
<feature type="domain" description="YEATS" evidence="3">
    <location>
        <begin position="176"/>
        <end position="339"/>
    </location>
</feature>
<evidence type="ECO:0000256" key="2">
    <source>
        <dbReference type="SAM" id="MobiDB-lite"/>
    </source>
</evidence>
<dbReference type="Gene3D" id="2.60.40.1970">
    <property type="entry name" value="YEATS domain"/>
    <property type="match status" value="1"/>
</dbReference>
<name>T1HWK4_RHOPR</name>
<dbReference type="HOGENOM" id="CLU_286005_0_0_1"/>
<dbReference type="PROSITE" id="PS51037">
    <property type="entry name" value="YEATS"/>
    <property type="match status" value="1"/>
</dbReference>
<dbReference type="VEuPathDB" id="VectorBase:RPRC008424"/>
<protein>
    <recommendedName>
        <fullName evidence="3">YEATS domain-containing protein</fullName>
    </recommendedName>
</protein>
<dbReference type="InterPro" id="IPR055127">
    <property type="entry name" value="YEATS2_3HBD"/>
</dbReference>
<comment type="subcellular location">
    <subcellularLocation>
        <location evidence="1">Nucleus</location>
    </subcellularLocation>
</comment>
<feature type="region of interest" description="Disordered" evidence="2">
    <location>
        <begin position="1"/>
        <end position="25"/>
    </location>
</feature>
<dbReference type="AlphaFoldDB" id="T1HWK4"/>
<dbReference type="GO" id="GO:0005634">
    <property type="term" value="C:nucleus"/>
    <property type="evidence" value="ECO:0007669"/>
    <property type="project" value="UniProtKB-SubCell"/>
</dbReference>
<evidence type="ECO:0000259" key="3">
    <source>
        <dbReference type="PROSITE" id="PS51037"/>
    </source>
</evidence>
<dbReference type="STRING" id="13249.T1HWK4"/>
<dbReference type="Pfam" id="PF03366">
    <property type="entry name" value="YEATS"/>
    <property type="match status" value="1"/>
</dbReference>
<dbReference type="InterPro" id="IPR005033">
    <property type="entry name" value="YEATS"/>
</dbReference>
<evidence type="ECO:0000256" key="1">
    <source>
        <dbReference type="PROSITE-ProRule" id="PRU00376"/>
    </source>
</evidence>
<dbReference type="GO" id="GO:0006355">
    <property type="term" value="P:regulation of DNA-templated transcription"/>
    <property type="evidence" value="ECO:0007669"/>
    <property type="project" value="InterPro"/>
</dbReference>
<reference evidence="4" key="1">
    <citation type="submission" date="2015-05" db="UniProtKB">
        <authorList>
            <consortium name="EnsemblMetazoa"/>
        </authorList>
    </citation>
    <scope>IDENTIFICATION</scope>
</reference>
<sequence length="1082" mass="121917">MLSSREIKDECGDEQSSSKRVKLTEDTDSKTALLASILEREIIKEISVRRGDLETIEQRIYQTRQSLAKIRQGVVSEYYKQNYKGVLQLQPHPAVKDTFIGKFPSTRTKVLNNEEHEQDDVEAYRTELETIDTNSSDNTKGCESKENFKCNQISKMPRYIPPKYRDKDIVRSCEPRGNVKKKKYRISIGNVSKWIGNALSENTDAKYKWTVYVRCTDQEEEITSLISKVTFFLHSSYKPNDVVTVDYAPFKLTRRGWGEFPLRVQLHFINTLDKPVDVIHLLKLDPIHSGLETFGCETIVDVWAHGIDNNEYNNESSMNGSDVIESLPTTELQPVLQQPPTTLPEVKTTAADLSDNYLSETSLSMISMQPTEIPNEIIQEVLGEVNNHDDNVVVDNSEIVAIKEEIIDSVYNLDNPMIPTELVNSEGGGNLSVKQEISDNVAPIAVESGESDDKNWFLELENTYRNEIEQSSFHQNIVDTLEENALSIETNSIENQEILSSDYTSDQNYHSQSQELFSENTTTSDSGVDLNSSQITYNPIECLNFVQDEIIIKSEDVVEEIQPNEPSVNNLTCKYYLENFMNSEIIESDNLKPIEEEQMVVQEVIIPVNEVENIQLPVEIAESKFNEQNNIQEISINEKLIKLNDNKSCDFNLIENSTSDRLVVNNISQYLDKLKNTNQLTKLQNIKNNSECLDGKKMPFSLNNQPNFIKSEIVNKIKSNNHTAKILVQDINSVRNYIISPKKTNLTPISLSNLNINKDNNTKTLVNKQQILKTLPVEKSAVNKTNLTSFNKKNSVQQLILSNSQSTNLISKNIIKSPVNDDRFKKKLYIEMPNGQLKEIHSGTTLNDCKLTPSSKPIIIESQPINKRKFCQAIASSLPEVKRTLNEPTVKKVVLQPGYRIVPSTTRVGGGNGQILPNARLVLPVKAVQKGKQSLLKTGTSVNLLQQTSVVKSSSVAGVANGAQIVKINNTASLVLENRNLIQQRKVLPGESLLRKGISSQKAAEPSSRPEIALIPGCLSNRELLKRCPRERVEFAVNWLIKHCPLVNSKAGLEPFKRVHPYCAVDEAAFLKWPIGKQRAAE</sequence>
<dbReference type="CDD" id="cd16907">
    <property type="entry name" value="YEATS_YEATS2_like"/>
    <property type="match status" value="1"/>
</dbReference>
<dbReference type="Pfam" id="PF22951">
    <property type="entry name" value="3HBD"/>
    <property type="match status" value="1"/>
</dbReference>
<dbReference type="InterPro" id="IPR038704">
    <property type="entry name" value="YEAST_sf"/>
</dbReference>
<evidence type="ECO:0000313" key="4">
    <source>
        <dbReference type="EnsemblMetazoa" id="RPRC008424-PA"/>
    </source>
</evidence>
<keyword evidence="1" id="KW-0539">Nucleus</keyword>
<feature type="compositionally biased region" description="Basic and acidic residues" evidence="2">
    <location>
        <begin position="1"/>
        <end position="10"/>
    </location>
</feature>
<dbReference type="EMBL" id="ACPB03024795">
    <property type="status" value="NOT_ANNOTATED_CDS"/>
    <property type="molecule type" value="Genomic_DNA"/>
</dbReference>